<protein>
    <recommendedName>
        <fullName evidence="3">histone acetyltransferase</fullName>
        <ecNumber evidence="3">2.3.1.48</ecNumber>
    </recommendedName>
</protein>
<keyword evidence="7" id="KW-0862">Zinc</keyword>
<sequence>MVWDTSFSILCIKSEFRRRSVPNMTRGKRAVSSDENPLKKKAKQNSDMSLTKEKNEEPKIKRALTPPSDPSVVPPVNVDTVIYGSYEMKAWYYSPYPLDFGTFIDRLYICDNCLRYMHREAQLINHKAECKAKRPPGRAIYSNGTIRVYEIDGHEHKLYCQNLCLIAKLFLDVKTLYFDTDGFTFYVLTERHPKFKSFEYMVGYFSKEKLSYDSYNLACIMTLPSHQRKGYGRLLIELSYEISKHEGKVGSPEKPLSPLGSLGYNSYWGSTLMTTLLHFRGDVTIEEIVNKTSIHEEDVIDTLSRLNLLCYRKTMEDGRQNVCITEHMLQDTLVKFNIKLGRQLDPKLIRWNK</sequence>
<dbReference type="AlphaFoldDB" id="A0A8H4F3F2"/>
<dbReference type="GO" id="GO:0006355">
    <property type="term" value="P:regulation of DNA-templated transcription"/>
    <property type="evidence" value="ECO:0007669"/>
    <property type="project" value="InterPro"/>
</dbReference>
<dbReference type="FunFam" id="3.40.630.30:FF:000002">
    <property type="entry name" value="Histone acetyltransferase"/>
    <property type="match status" value="1"/>
</dbReference>
<keyword evidence="4 20" id="KW-0808">Transferase</keyword>
<evidence type="ECO:0000256" key="12">
    <source>
        <dbReference type="ARBA" id="ARBA00023315"/>
    </source>
</evidence>
<evidence type="ECO:0000256" key="13">
    <source>
        <dbReference type="ARBA" id="ARBA00047557"/>
    </source>
</evidence>
<keyword evidence="6" id="KW-0863">Zinc-finger</keyword>
<evidence type="ECO:0000313" key="20">
    <source>
        <dbReference type="EMBL" id="KAF1803450.1"/>
    </source>
</evidence>
<comment type="subcellular location">
    <subcellularLocation>
        <location evidence="1">Nucleus</location>
    </subcellularLocation>
</comment>
<dbReference type="Gene3D" id="1.10.10.10">
    <property type="entry name" value="Winged helix-like DNA-binding domain superfamily/Winged helix DNA-binding domain"/>
    <property type="match status" value="1"/>
</dbReference>
<evidence type="ECO:0000256" key="5">
    <source>
        <dbReference type="ARBA" id="ARBA00022723"/>
    </source>
</evidence>
<comment type="catalytic activity">
    <reaction evidence="13">
        <text>2-hydroxyisobutanoyl-CoA + L-lysyl-[protein] = N(6)-(2-hydroxyisobutanoyl)-L-lysyl-[protein] + CoA + H(+)</text>
        <dbReference type="Rhea" id="RHEA:24180"/>
        <dbReference type="Rhea" id="RHEA-COMP:9752"/>
        <dbReference type="Rhea" id="RHEA-COMP:15921"/>
        <dbReference type="ChEBI" id="CHEBI:15378"/>
        <dbReference type="ChEBI" id="CHEBI:29969"/>
        <dbReference type="ChEBI" id="CHEBI:57287"/>
        <dbReference type="ChEBI" id="CHEBI:131780"/>
        <dbReference type="ChEBI" id="CHEBI:144968"/>
    </reaction>
    <physiologicalReaction direction="left-to-right" evidence="13">
        <dbReference type="Rhea" id="RHEA:24181"/>
    </physiologicalReaction>
</comment>
<gene>
    <name evidence="20" type="ORF">FB192DRAFT_1368218</name>
</gene>
<feature type="active site" description="Proton donor/acceptor" evidence="17">
    <location>
        <position position="253"/>
    </location>
</feature>
<dbReference type="EMBL" id="JAAECE010000003">
    <property type="protein sequence ID" value="KAF1803450.1"/>
    <property type="molecule type" value="Genomic_DNA"/>
</dbReference>
<keyword evidence="11" id="KW-0539">Nucleus</keyword>
<evidence type="ECO:0000256" key="6">
    <source>
        <dbReference type="ARBA" id="ARBA00022771"/>
    </source>
</evidence>
<dbReference type="Proteomes" id="UP000469890">
    <property type="component" value="Unassembled WGS sequence"/>
</dbReference>
<evidence type="ECO:0000256" key="11">
    <source>
        <dbReference type="ARBA" id="ARBA00023242"/>
    </source>
</evidence>
<dbReference type="CDD" id="cd04301">
    <property type="entry name" value="NAT_SF"/>
    <property type="match status" value="1"/>
</dbReference>
<keyword evidence="10" id="KW-0804">Transcription</keyword>
<dbReference type="PROSITE" id="PS51726">
    <property type="entry name" value="MYST_HAT"/>
    <property type="match status" value="1"/>
</dbReference>
<comment type="catalytic activity">
    <reaction evidence="15">
        <text>L-lysyl-[protein] + acetyl-CoA = N(6)-acetyl-L-lysyl-[protein] + CoA + H(+)</text>
        <dbReference type="Rhea" id="RHEA:45948"/>
        <dbReference type="Rhea" id="RHEA-COMP:9752"/>
        <dbReference type="Rhea" id="RHEA-COMP:10731"/>
        <dbReference type="ChEBI" id="CHEBI:15378"/>
        <dbReference type="ChEBI" id="CHEBI:29969"/>
        <dbReference type="ChEBI" id="CHEBI:57287"/>
        <dbReference type="ChEBI" id="CHEBI:57288"/>
        <dbReference type="ChEBI" id="CHEBI:61930"/>
    </reaction>
    <physiologicalReaction direction="left-to-right" evidence="15">
        <dbReference type="Rhea" id="RHEA:45949"/>
    </physiologicalReaction>
</comment>
<comment type="catalytic activity">
    <reaction evidence="14">
        <text>(2E)-butenoyl-CoA + L-lysyl-[protein] = N(6)-(2E)-butenoyl-L-lysyl-[protein] + CoA + H(+)</text>
        <dbReference type="Rhea" id="RHEA:53908"/>
        <dbReference type="Rhea" id="RHEA-COMP:9752"/>
        <dbReference type="Rhea" id="RHEA-COMP:13707"/>
        <dbReference type="ChEBI" id="CHEBI:15378"/>
        <dbReference type="ChEBI" id="CHEBI:29969"/>
        <dbReference type="ChEBI" id="CHEBI:57287"/>
        <dbReference type="ChEBI" id="CHEBI:57332"/>
        <dbReference type="ChEBI" id="CHEBI:137954"/>
    </reaction>
    <physiologicalReaction direction="left-to-right" evidence="14">
        <dbReference type="Rhea" id="RHEA:53909"/>
    </physiologicalReaction>
</comment>
<dbReference type="InterPro" id="IPR016181">
    <property type="entry name" value="Acyl_CoA_acyltransferase"/>
</dbReference>
<evidence type="ECO:0000256" key="1">
    <source>
        <dbReference type="ARBA" id="ARBA00004123"/>
    </source>
</evidence>
<keyword evidence="12 20" id="KW-0012">Acyltransferase</keyword>
<dbReference type="Pfam" id="PF17772">
    <property type="entry name" value="zf-MYST"/>
    <property type="match status" value="1"/>
</dbReference>
<comment type="catalytic activity">
    <reaction evidence="16">
        <text>L-lysyl-[histone] + acetyl-CoA = N(6)-acetyl-L-lysyl-[histone] + CoA + H(+)</text>
        <dbReference type="Rhea" id="RHEA:21992"/>
        <dbReference type="Rhea" id="RHEA-COMP:9845"/>
        <dbReference type="Rhea" id="RHEA-COMP:11338"/>
        <dbReference type="ChEBI" id="CHEBI:15378"/>
        <dbReference type="ChEBI" id="CHEBI:29969"/>
        <dbReference type="ChEBI" id="CHEBI:57287"/>
        <dbReference type="ChEBI" id="CHEBI:57288"/>
        <dbReference type="ChEBI" id="CHEBI:61930"/>
        <dbReference type="EC" id="2.3.1.48"/>
    </reaction>
    <physiologicalReaction direction="left-to-right" evidence="16">
        <dbReference type="Rhea" id="RHEA:21993"/>
    </physiologicalReaction>
</comment>
<dbReference type="EC" id="2.3.1.48" evidence="3"/>
<dbReference type="PANTHER" id="PTHR10615:SF219">
    <property type="entry name" value="HISTONE ACETYLTRANSFERASE KAT5"/>
    <property type="match status" value="1"/>
</dbReference>
<dbReference type="GO" id="GO:0035267">
    <property type="term" value="C:NuA4 histone acetyltransferase complex"/>
    <property type="evidence" value="ECO:0007669"/>
    <property type="project" value="TreeGrafter"/>
</dbReference>
<feature type="domain" description="MYST-type HAT" evidence="19">
    <location>
        <begin position="73"/>
        <end position="353"/>
    </location>
</feature>
<keyword evidence="8" id="KW-0007">Acetylation</keyword>
<dbReference type="InterPro" id="IPR040706">
    <property type="entry name" value="Zf-MYST"/>
</dbReference>
<dbReference type="Gene3D" id="3.40.630.30">
    <property type="match status" value="1"/>
</dbReference>
<dbReference type="GO" id="GO:0005634">
    <property type="term" value="C:nucleus"/>
    <property type="evidence" value="ECO:0007669"/>
    <property type="project" value="UniProtKB-SubCell"/>
</dbReference>
<evidence type="ECO:0000259" key="19">
    <source>
        <dbReference type="PROSITE" id="PS51726"/>
    </source>
</evidence>
<comment type="caution">
    <text evidence="20">The sequence shown here is derived from an EMBL/GenBank/DDBJ whole genome shotgun (WGS) entry which is preliminary data.</text>
</comment>
<dbReference type="InterPro" id="IPR050603">
    <property type="entry name" value="MYST_HAT"/>
</dbReference>
<reference evidence="20 21" key="1">
    <citation type="submission" date="2019-09" db="EMBL/GenBank/DDBJ databases">
        <authorList>
            <consortium name="DOE Joint Genome Institute"/>
            <person name="Mondo S.J."/>
            <person name="Navarro-Mendoza M.I."/>
            <person name="Perez-Arques C."/>
            <person name="Panchal S."/>
            <person name="Nicolas F.E."/>
            <person name="Ganguly P."/>
            <person name="Pangilinan J."/>
            <person name="Grigoriev I."/>
            <person name="Heitman J."/>
            <person name="Sanya K."/>
            <person name="Garre V."/>
        </authorList>
    </citation>
    <scope>NUCLEOTIDE SEQUENCE [LARGE SCALE GENOMIC DNA]</scope>
    <source>
        <strain evidence="20 21">MU402</strain>
    </source>
</reference>
<proteinExistence type="inferred from homology"/>
<organism evidence="20 21">
    <name type="scientific">Mucor circinelloides f. lusitanicus</name>
    <name type="common">Mucor racemosus var. lusitanicus</name>
    <dbReference type="NCBI Taxonomy" id="29924"/>
    <lineage>
        <taxon>Eukaryota</taxon>
        <taxon>Fungi</taxon>
        <taxon>Fungi incertae sedis</taxon>
        <taxon>Mucoromycota</taxon>
        <taxon>Mucoromycotina</taxon>
        <taxon>Mucoromycetes</taxon>
        <taxon>Mucorales</taxon>
        <taxon>Mucorineae</taxon>
        <taxon>Mucoraceae</taxon>
        <taxon>Mucor</taxon>
    </lineage>
</organism>
<evidence type="ECO:0000256" key="18">
    <source>
        <dbReference type="SAM" id="MobiDB-lite"/>
    </source>
</evidence>
<evidence type="ECO:0000256" key="17">
    <source>
        <dbReference type="PIRSR" id="PIRSR602717-51"/>
    </source>
</evidence>
<dbReference type="SUPFAM" id="SSF55729">
    <property type="entry name" value="Acyl-CoA N-acyltransferases (Nat)"/>
    <property type="match status" value="1"/>
</dbReference>
<dbReference type="PANTHER" id="PTHR10615">
    <property type="entry name" value="HISTONE ACETYLTRANSFERASE"/>
    <property type="match status" value="1"/>
</dbReference>
<accession>A0A8H4F3F2</accession>
<name>A0A8H4F3F2_MUCCL</name>
<evidence type="ECO:0000256" key="16">
    <source>
        <dbReference type="ARBA" id="ARBA00048940"/>
    </source>
</evidence>
<dbReference type="Gene3D" id="3.30.60.60">
    <property type="entry name" value="N-acetyl transferase-like"/>
    <property type="match status" value="1"/>
</dbReference>
<keyword evidence="5" id="KW-0479">Metal-binding</keyword>
<evidence type="ECO:0000256" key="3">
    <source>
        <dbReference type="ARBA" id="ARBA00013184"/>
    </source>
</evidence>
<evidence type="ECO:0000256" key="10">
    <source>
        <dbReference type="ARBA" id="ARBA00023163"/>
    </source>
</evidence>
<evidence type="ECO:0000256" key="7">
    <source>
        <dbReference type="ARBA" id="ARBA00022833"/>
    </source>
</evidence>
<dbReference type="Pfam" id="PF01853">
    <property type="entry name" value="MOZ_SAS"/>
    <property type="match status" value="1"/>
</dbReference>
<evidence type="ECO:0000256" key="4">
    <source>
        <dbReference type="ARBA" id="ARBA00022679"/>
    </source>
</evidence>
<dbReference type="GO" id="GO:0046972">
    <property type="term" value="F:histone H4K16 acetyltransferase activity"/>
    <property type="evidence" value="ECO:0007669"/>
    <property type="project" value="TreeGrafter"/>
</dbReference>
<feature type="region of interest" description="Disordered" evidence="18">
    <location>
        <begin position="23"/>
        <end position="68"/>
    </location>
</feature>
<evidence type="ECO:0000256" key="14">
    <source>
        <dbReference type="ARBA" id="ARBA00047752"/>
    </source>
</evidence>
<evidence type="ECO:0000256" key="15">
    <source>
        <dbReference type="ARBA" id="ARBA00047787"/>
    </source>
</evidence>
<evidence type="ECO:0000256" key="2">
    <source>
        <dbReference type="ARBA" id="ARBA00010107"/>
    </source>
</evidence>
<evidence type="ECO:0000256" key="8">
    <source>
        <dbReference type="ARBA" id="ARBA00022990"/>
    </source>
</evidence>
<feature type="compositionally biased region" description="Basic and acidic residues" evidence="18">
    <location>
        <begin position="50"/>
        <end position="60"/>
    </location>
</feature>
<evidence type="ECO:0000313" key="21">
    <source>
        <dbReference type="Proteomes" id="UP000469890"/>
    </source>
</evidence>
<keyword evidence="9" id="KW-0805">Transcription regulation</keyword>
<comment type="similarity">
    <text evidence="2">Belongs to the MYST (SAS/MOZ) family.</text>
</comment>
<dbReference type="GO" id="GO:0008270">
    <property type="term" value="F:zinc ion binding"/>
    <property type="evidence" value="ECO:0007669"/>
    <property type="project" value="UniProtKB-KW"/>
</dbReference>
<dbReference type="InterPro" id="IPR036388">
    <property type="entry name" value="WH-like_DNA-bd_sf"/>
</dbReference>
<evidence type="ECO:0000256" key="9">
    <source>
        <dbReference type="ARBA" id="ARBA00023015"/>
    </source>
</evidence>
<dbReference type="InterPro" id="IPR002717">
    <property type="entry name" value="HAT_MYST-type"/>
</dbReference>